<feature type="region of interest" description="Disordered" evidence="1">
    <location>
        <begin position="206"/>
        <end position="226"/>
    </location>
</feature>
<sequence length="226" mass="23912">MVSSTLSPWIMITLISPFAVTWGGATCMVNNVTATKFAESVAHVTYVEEENKLICTHQACYHTEISGCTTVECQGPSACWKSQIEQASLVNCTMKNSCLEVVMTNLDSGASVNCQGNYACYLADIDATSTSATSSQDDDDDDDSSSIVTCNGYQSCYSTFGALPMTIKASKVICKTDLSCSNVKITANCLECTTENACKYKCATSAEGGSSGTWTPCSEAASETCS</sequence>
<gene>
    <name evidence="2" type="ORF">APAL1065_LOCUS22654</name>
</gene>
<evidence type="ECO:0000256" key="1">
    <source>
        <dbReference type="SAM" id="MobiDB-lite"/>
    </source>
</evidence>
<accession>A0A7S2YNP8</accession>
<proteinExistence type="predicted"/>
<dbReference type="AlphaFoldDB" id="A0A7S2YNP8"/>
<reference evidence="2" key="1">
    <citation type="submission" date="2021-01" db="EMBL/GenBank/DDBJ databases">
        <authorList>
            <person name="Corre E."/>
            <person name="Pelletier E."/>
            <person name="Niang G."/>
            <person name="Scheremetjew M."/>
            <person name="Finn R."/>
            <person name="Kale V."/>
            <person name="Holt S."/>
            <person name="Cochrane G."/>
            <person name="Meng A."/>
            <person name="Brown T."/>
            <person name="Cohen L."/>
        </authorList>
    </citation>
    <scope>NUCLEOTIDE SEQUENCE</scope>
    <source>
        <strain evidence="2">CCMP125</strain>
    </source>
</reference>
<evidence type="ECO:0000313" key="2">
    <source>
        <dbReference type="EMBL" id="CAD9986316.1"/>
    </source>
</evidence>
<protein>
    <submittedName>
        <fullName evidence="2">Uncharacterized protein</fullName>
    </submittedName>
</protein>
<name>A0A7S2YNP8_9STRA</name>
<organism evidence="2">
    <name type="scientific">Entomoneis paludosa</name>
    <dbReference type="NCBI Taxonomy" id="265537"/>
    <lineage>
        <taxon>Eukaryota</taxon>
        <taxon>Sar</taxon>
        <taxon>Stramenopiles</taxon>
        <taxon>Ochrophyta</taxon>
        <taxon>Bacillariophyta</taxon>
        <taxon>Bacillariophyceae</taxon>
        <taxon>Bacillariophycidae</taxon>
        <taxon>Entomoneidaceae</taxon>
        <taxon>Entomoneis</taxon>
    </lineage>
</organism>
<feature type="compositionally biased region" description="Polar residues" evidence="1">
    <location>
        <begin position="212"/>
        <end position="226"/>
    </location>
</feature>
<dbReference type="EMBL" id="HBHT01033688">
    <property type="protein sequence ID" value="CAD9986316.1"/>
    <property type="molecule type" value="Transcribed_RNA"/>
</dbReference>